<evidence type="ECO:0000313" key="4">
    <source>
        <dbReference type="EMBL" id="KAJ5071651.1"/>
    </source>
</evidence>
<evidence type="ECO:0000313" key="5">
    <source>
        <dbReference type="Proteomes" id="UP001149090"/>
    </source>
</evidence>
<evidence type="ECO:0000259" key="3">
    <source>
        <dbReference type="Pfam" id="PF03358"/>
    </source>
</evidence>
<gene>
    <name evidence="4" type="ORF">M0811_10060</name>
</gene>
<dbReference type="PANTHER" id="PTHR43278">
    <property type="entry name" value="NAD(P)H-DEPENDENT FMN-CONTAINING OXIDOREDUCTASE YWQN-RELATED"/>
    <property type="match status" value="1"/>
</dbReference>
<organism evidence="4 5">
    <name type="scientific">Anaeramoeba ignava</name>
    <name type="common">Anaerobic marine amoeba</name>
    <dbReference type="NCBI Taxonomy" id="1746090"/>
    <lineage>
        <taxon>Eukaryota</taxon>
        <taxon>Metamonada</taxon>
        <taxon>Anaeramoebidae</taxon>
        <taxon>Anaeramoeba</taxon>
    </lineage>
</organism>
<dbReference type="InterPro" id="IPR051796">
    <property type="entry name" value="ISF_SsuE-like"/>
</dbReference>
<feature type="domain" description="NADPH-dependent FMN reductase-like" evidence="3">
    <location>
        <begin position="6"/>
        <end position="160"/>
    </location>
</feature>
<dbReference type="PANTHER" id="PTHR43278:SF4">
    <property type="entry name" value="NAD(P)H-DEPENDENT FMN-CONTAINING OXIDOREDUCTASE YWQN-RELATED"/>
    <property type="match status" value="1"/>
</dbReference>
<dbReference type="Pfam" id="PF03358">
    <property type="entry name" value="FMN_red"/>
    <property type="match status" value="1"/>
</dbReference>
<dbReference type="Gene3D" id="3.40.50.360">
    <property type="match status" value="1"/>
</dbReference>
<keyword evidence="5" id="KW-1185">Reference proteome</keyword>
<dbReference type="Proteomes" id="UP001149090">
    <property type="component" value="Unassembled WGS sequence"/>
</dbReference>
<comment type="caution">
    <text evidence="4">The sequence shown here is derived from an EMBL/GenBank/DDBJ whole genome shotgun (WGS) entry which is preliminary data.</text>
</comment>
<dbReference type="SUPFAM" id="SSF52218">
    <property type="entry name" value="Flavoproteins"/>
    <property type="match status" value="1"/>
</dbReference>
<name>A0A9Q0R9A3_ANAIG</name>
<dbReference type="AlphaFoldDB" id="A0A9Q0R9A3"/>
<keyword evidence="2" id="KW-0288">FMN</keyword>
<dbReference type="InterPro" id="IPR005025">
    <property type="entry name" value="FMN_Rdtase-like_dom"/>
</dbReference>
<sequence>MSKLLKVIAFNGSPRINGNTNYCLKRMLDVISDKGIKTELYQLGSKKIDGCSACIGCEKRRYCIKEDDCVNECLDKMRESDGIIFGSPVYFQGMTGQLKNFIDRVGYCLRHNTDQDNHSDFFRKVGCGISVHAHAGGSNTQSQLNYFFSSLEMIIPSSIYGSLVTARELKEAHKDKIGMMTIDRLAENMVWLMEAVRDKKEKK</sequence>
<evidence type="ECO:0000256" key="2">
    <source>
        <dbReference type="ARBA" id="ARBA00022643"/>
    </source>
</evidence>
<dbReference type="EMBL" id="JAPDFW010000086">
    <property type="protein sequence ID" value="KAJ5071651.1"/>
    <property type="molecule type" value="Genomic_DNA"/>
</dbReference>
<dbReference type="InterPro" id="IPR029039">
    <property type="entry name" value="Flavoprotein-like_sf"/>
</dbReference>
<reference evidence="4" key="1">
    <citation type="submission" date="2022-10" db="EMBL/GenBank/DDBJ databases">
        <title>Novel sulphate-reducing endosymbionts in the free-living metamonad Anaeramoeba.</title>
        <authorList>
            <person name="Jerlstrom-Hultqvist J."/>
            <person name="Cepicka I."/>
            <person name="Gallot-Lavallee L."/>
            <person name="Salas-Leiva D."/>
            <person name="Curtis B.A."/>
            <person name="Zahonova K."/>
            <person name="Pipaliya S."/>
            <person name="Dacks J."/>
            <person name="Roger A.J."/>
        </authorList>
    </citation>
    <scope>NUCLEOTIDE SEQUENCE</scope>
    <source>
        <strain evidence="4">BMAN</strain>
    </source>
</reference>
<dbReference type="GO" id="GO:0016491">
    <property type="term" value="F:oxidoreductase activity"/>
    <property type="evidence" value="ECO:0007669"/>
    <property type="project" value="InterPro"/>
</dbReference>
<protein>
    <submittedName>
        <fullName evidence="4">Nad(P)h-dependent fmn-containing oxidoreductase ywqn-related</fullName>
    </submittedName>
</protein>
<accession>A0A9Q0R9A3</accession>
<keyword evidence="1" id="KW-0285">Flavoprotein</keyword>
<dbReference type="OrthoDB" id="10259461at2759"/>
<dbReference type="OMA" id="SYGKCAM"/>
<evidence type="ECO:0000256" key="1">
    <source>
        <dbReference type="ARBA" id="ARBA00022630"/>
    </source>
</evidence>
<proteinExistence type="predicted"/>